<dbReference type="PATRIC" id="fig|388467.6.peg.2560"/>
<dbReference type="STRING" id="388467.A19Y_2616"/>
<dbReference type="GO" id="GO:0004823">
    <property type="term" value="F:leucine-tRNA ligase activity"/>
    <property type="evidence" value="ECO:0007669"/>
    <property type="project" value="UniProtKB-EC"/>
</dbReference>
<evidence type="ECO:0000256" key="1">
    <source>
        <dbReference type="SAM" id="Coils"/>
    </source>
</evidence>
<organism evidence="2 3">
    <name type="scientific">Planktothrix agardhii (strain NIVA-CYA 126/8)</name>
    <dbReference type="NCBI Taxonomy" id="388467"/>
    <lineage>
        <taxon>Bacteria</taxon>
        <taxon>Bacillati</taxon>
        <taxon>Cyanobacteriota</taxon>
        <taxon>Cyanophyceae</taxon>
        <taxon>Oscillatoriophycideae</taxon>
        <taxon>Oscillatoriales</taxon>
        <taxon>Microcoleaceae</taxon>
        <taxon>Planktothrix</taxon>
    </lineage>
</organism>
<dbReference type="HOGENOM" id="CLU_1944260_0_0_3"/>
<dbReference type="Proteomes" id="UP000027395">
    <property type="component" value="Chromosome"/>
</dbReference>
<proteinExistence type="predicted"/>
<keyword evidence="2" id="KW-0030">Aminoacyl-tRNA synthetase</keyword>
<keyword evidence="1" id="KW-0175">Coiled coil</keyword>
<dbReference type="AlphaFoldDB" id="A0A073CHW9"/>
<dbReference type="EMBL" id="CM002803">
    <property type="protein sequence ID" value="KEI67507.1"/>
    <property type="molecule type" value="Genomic_DNA"/>
</dbReference>
<reference evidence="2 3" key="1">
    <citation type="journal article" date="2014" name="Appl. Environ. Microbiol.">
        <title>Elucidation of insertion elements encoded on plasmids and in vitro construction of shuttle vectors from the toxic cyanobacterium Planktothrix.</title>
        <authorList>
            <person name="Christiansen G."/>
            <person name="Goesmann A."/>
            <person name="Kurmayer R."/>
        </authorList>
    </citation>
    <scope>NUCLEOTIDE SEQUENCE [LARGE SCALE GENOMIC DNA]</scope>
    <source>
        <strain evidence="2 3">NIVA-CYA 126/8</strain>
    </source>
</reference>
<keyword evidence="2" id="KW-0436">Ligase</keyword>
<accession>A0A073CHW9</accession>
<dbReference type="eggNOG" id="ENOG50330RS">
    <property type="taxonomic scope" value="Bacteria"/>
</dbReference>
<dbReference type="EC" id="6.1.1.4" evidence="2"/>
<evidence type="ECO:0000313" key="3">
    <source>
        <dbReference type="Proteomes" id="UP000027395"/>
    </source>
</evidence>
<name>A0A073CHW9_PLAA1</name>
<protein>
    <submittedName>
        <fullName evidence="2">Leucyl-tRNA synthetase</fullName>
        <ecNumber evidence="2">6.1.1.4</ecNumber>
    </submittedName>
</protein>
<keyword evidence="3" id="KW-1185">Reference proteome</keyword>
<feature type="coiled-coil region" evidence="1">
    <location>
        <begin position="104"/>
        <end position="131"/>
    </location>
</feature>
<gene>
    <name evidence="2" type="ORF">A19Y_2616</name>
</gene>
<evidence type="ECO:0000313" key="2">
    <source>
        <dbReference type="EMBL" id="KEI67507.1"/>
    </source>
</evidence>
<sequence length="139" mass="15920">MVKIKEVKMGSNLNTITKLHLQSFGFSEYYIKKLVRELKAVSTNGGLKEYSASDIQLSVENRLSNSKIKAENREKLQRFLTWLKGESNVIAVDFLKGLSPEKRIEVLMGRLQELEKQEQTLKEETASIIMKARQMVATQ</sequence>